<dbReference type="Pfam" id="PF07690">
    <property type="entry name" value="MFS_1"/>
    <property type="match status" value="1"/>
</dbReference>
<feature type="transmembrane region" description="Helical" evidence="6">
    <location>
        <begin position="76"/>
        <end position="98"/>
    </location>
</feature>
<name>A0ABR4P996_9HELO</name>
<dbReference type="PANTHER" id="PTHR23506">
    <property type="entry name" value="GH10249P"/>
    <property type="match status" value="1"/>
</dbReference>
<feature type="transmembrane region" description="Helical" evidence="6">
    <location>
        <begin position="16"/>
        <end position="36"/>
    </location>
</feature>
<feature type="domain" description="Major facilitator superfamily (MFS) profile" evidence="7">
    <location>
        <begin position="1"/>
        <end position="376"/>
    </location>
</feature>
<keyword evidence="5 6" id="KW-0472">Membrane</keyword>
<gene>
    <name evidence="8" type="ORF">PVAG01_08390</name>
</gene>
<feature type="transmembrane region" description="Helical" evidence="6">
    <location>
        <begin position="186"/>
        <end position="207"/>
    </location>
</feature>
<dbReference type="InterPro" id="IPR036259">
    <property type="entry name" value="MFS_trans_sf"/>
</dbReference>
<feature type="transmembrane region" description="Helical" evidence="6">
    <location>
        <begin position="242"/>
        <end position="262"/>
    </location>
</feature>
<evidence type="ECO:0000256" key="2">
    <source>
        <dbReference type="ARBA" id="ARBA00022448"/>
    </source>
</evidence>
<evidence type="ECO:0000256" key="1">
    <source>
        <dbReference type="ARBA" id="ARBA00004141"/>
    </source>
</evidence>
<feature type="transmembrane region" description="Helical" evidence="6">
    <location>
        <begin position="104"/>
        <end position="124"/>
    </location>
</feature>
<dbReference type="InterPro" id="IPR050930">
    <property type="entry name" value="MFS_Vesicular_Transporter"/>
</dbReference>
<protein>
    <submittedName>
        <fullName evidence="8">Vesicular amine transporter</fullName>
    </submittedName>
</protein>
<dbReference type="PRINTS" id="PR01036">
    <property type="entry name" value="TCRTETB"/>
</dbReference>
<evidence type="ECO:0000256" key="4">
    <source>
        <dbReference type="ARBA" id="ARBA00022989"/>
    </source>
</evidence>
<keyword evidence="9" id="KW-1185">Reference proteome</keyword>
<feature type="transmembrane region" description="Helical" evidence="6">
    <location>
        <begin position="274"/>
        <end position="295"/>
    </location>
</feature>
<sequence>MSPICGLLADRTSSRMAPFLSGLGLLAVSMIVLTIARSTTMYLVGRILQGVSSTFVQVIGLAMVVDTVERGKIGRIFGYISAAISLGFGVGPILAGAIYEAGGYYAAFGMAFGLIGVDLILRLAMIEKRTAKKWLEETHTAMDESGRQGFGNPITARPEGENSSLQRASQLALFTLFRNHRLIVTLWGNFVQAIIIASLDATLPILVSRLFRWNSLGAGLIFLPNVLPSIADPFWGYLTDRYGVRLTAVLGFLLMSPVLIAMRFVSQDTATDKVLLCGLLFPIGVFLDLSTPALLVELEELVSAKEEERPGFFGRGGAFAQVFGLYSMSQAAGMIVGSLWGGFVTDGAGWGTMGWSLALLSACTAMAMSKLGEEWLATRPASVISGGELSTGEEAINLSEPNQEVPVRNT</sequence>
<dbReference type="SUPFAM" id="SSF103473">
    <property type="entry name" value="MFS general substrate transporter"/>
    <property type="match status" value="1"/>
</dbReference>
<dbReference type="InterPro" id="IPR020846">
    <property type="entry name" value="MFS_dom"/>
</dbReference>
<comment type="caution">
    <text evidence="8">The sequence shown here is derived from an EMBL/GenBank/DDBJ whole genome shotgun (WGS) entry which is preliminary data.</text>
</comment>
<dbReference type="PROSITE" id="PS50850">
    <property type="entry name" value="MFS"/>
    <property type="match status" value="1"/>
</dbReference>
<accession>A0ABR4P996</accession>
<reference evidence="8 9" key="1">
    <citation type="submission" date="2024-06" db="EMBL/GenBank/DDBJ databases">
        <title>Complete genome of Phlyctema vagabunda strain 19-DSS-EL-015.</title>
        <authorList>
            <person name="Fiorenzani C."/>
        </authorList>
    </citation>
    <scope>NUCLEOTIDE SEQUENCE [LARGE SCALE GENOMIC DNA]</scope>
    <source>
        <strain evidence="8 9">19-DSS-EL-015</strain>
    </source>
</reference>
<evidence type="ECO:0000313" key="9">
    <source>
        <dbReference type="Proteomes" id="UP001629113"/>
    </source>
</evidence>
<organism evidence="8 9">
    <name type="scientific">Phlyctema vagabunda</name>
    <dbReference type="NCBI Taxonomy" id="108571"/>
    <lineage>
        <taxon>Eukaryota</taxon>
        <taxon>Fungi</taxon>
        <taxon>Dikarya</taxon>
        <taxon>Ascomycota</taxon>
        <taxon>Pezizomycotina</taxon>
        <taxon>Leotiomycetes</taxon>
        <taxon>Helotiales</taxon>
        <taxon>Dermateaceae</taxon>
        <taxon>Phlyctema</taxon>
    </lineage>
</organism>
<evidence type="ECO:0000256" key="6">
    <source>
        <dbReference type="SAM" id="Phobius"/>
    </source>
</evidence>
<keyword evidence="4 6" id="KW-1133">Transmembrane helix</keyword>
<dbReference type="CDD" id="cd17325">
    <property type="entry name" value="MFS_MdtG_SLC18_like"/>
    <property type="match status" value="1"/>
</dbReference>
<dbReference type="InterPro" id="IPR011701">
    <property type="entry name" value="MFS"/>
</dbReference>
<evidence type="ECO:0000313" key="8">
    <source>
        <dbReference type="EMBL" id="KAL3419891.1"/>
    </source>
</evidence>
<keyword evidence="2" id="KW-0813">Transport</keyword>
<evidence type="ECO:0000256" key="5">
    <source>
        <dbReference type="ARBA" id="ARBA00023136"/>
    </source>
</evidence>
<keyword evidence="3 6" id="KW-0812">Transmembrane</keyword>
<feature type="transmembrane region" description="Helical" evidence="6">
    <location>
        <begin position="42"/>
        <end position="64"/>
    </location>
</feature>
<dbReference type="Gene3D" id="1.20.1250.20">
    <property type="entry name" value="MFS general substrate transporter like domains"/>
    <property type="match status" value="1"/>
</dbReference>
<dbReference type="EMBL" id="JBFCZG010000007">
    <property type="protein sequence ID" value="KAL3419891.1"/>
    <property type="molecule type" value="Genomic_DNA"/>
</dbReference>
<proteinExistence type="predicted"/>
<dbReference type="PANTHER" id="PTHR23506:SF23">
    <property type="entry name" value="GH10249P"/>
    <property type="match status" value="1"/>
</dbReference>
<comment type="subcellular location">
    <subcellularLocation>
        <location evidence="1">Membrane</location>
        <topology evidence="1">Multi-pass membrane protein</topology>
    </subcellularLocation>
</comment>
<dbReference type="Proteomes" id="UP001629113">
    <property type="component" value="Unassembled WGS sequence"/>
</dbReference>
<evidence type="ECO:0000259" key="7">
    <source>
        <dbReference type="PROSITE" id="PS50850"/>
    </source>
</evidence>
<evidence type="ECO:0000256" key="3">
    <source>
        <dbReference type="ARBA" id="ARBA00022692"/>
    </source>
</evidence>